<gene>
    <name evidence="1" type="ORF">FNL39_106422</name>
</gene>
<comment type="caution">
    <text evidence="1">The sequence shown here is derived from an EMBL/GenBank/DDBJ whole genome shotgun (WGS) entry which is preliminary data.</text>
</comment>
<accession>A0ABQ6YJQ7</accession>
<sequence length="122" mass="13536">MSAECPHIAKCNNSARNRAGNLAESAEEGKIAPVNDGGSAELVRHVAMSTGLPERVAARVVADIVGYFDETAEEFVRRRHGELQARQVRNAEIWRLLASELARRPVAAPRFTERQLRRIVYG</sequence>
<dbReference type="Proteomes" id="UP000798951">
    <property type="component" value="Unassembled WGS sequence"/>
</dbReference>
<name>A0ABQ6YJQ7_9NOCA</name>
<keyword evidence="2" id="KW-1185">Reference proteome</keyword>
<reference evidence="1 2" key="1">
    <citation type="submission" date="2019-07" db="EMBL/GenBank/DDBJ databases">
        <title>Genomic Encyclopedia of Type Strains, Phase IV (KMG-IV): sequencing the most valuable type-strain genomes for metagenomic binning, comparative biology and taxonomic classification.</title>
        <authorList>
            <person name="Goeker M."/>
        </authorList>
    </citation>
    <scope>NUCLEOTIDE SEQUENCE [LARGE SCALE GENOMIC DNA]</scope>
    <source>
        <strain evidence="1 2">DSM 44831</strain>
    </source>
</reference>
<protein>
    <submittedName>
        <fullName evidence="1">Uncharacterized protein</fullName>
    </submittedName>
</protein>
<evidence type="ECO:0000313" key="1">
    <source>
        <dbReference type="EMBL" id="KAF0846027.1"/>
    </source>
</evidence>
<proteinExistence type="predicted"/>
<dbReference type="EMBL" id="VMSD01000006">
    <property type="protein sequence ID" value="KAF0846027.1"/>
    <property type="molecule type" value="Genomic_DNA"/>
</dbReference>
<organism evidence="1 2">
    <name type="scientific">Nocardia caishijiensis</name>
    <dbReference type="NCBI Taxonomy" id="184756"/>
    <lineage>
        <taxon>Bacteria</taxon>
        <taxon>Bacillati</taxon>
        <taxon>Actinomycetota</taxon>
        <taxon>Actinomycetes</taxon>
        <taxon>Mycobacteriales</taxon>
        <taxon>Nocardiaceae</taxon>
        <taxon>Nocardia</taxon>
    </lineage>
</organism>
<evidence type="ECO:0000313" key="2">
    <source>
        <dbReference type="Proteomes" id="UP000798951"/>
    </source>
</evidence>